<name>A0A0H2UTP7_STRP3</name>
<evidence type="ECO:0000259" key="10">
    <source>
        <dbReference type="Pfam" id="PF00535"/>
    </source>
</evidence>
<evidence type="ECO:0000313" key="12">
    <source>
        <dbReference type="Proteomes" id="UP000000564"/>
    </source>
</evidence>
<dbReference type="RefSeq" id="WP_002990656.1">
    <property type="nucleotide sequence ID" value="NC_004070.1"/>
</dbReference>
<dbReference type="KEGG" id="spg:SpyM3_0384"/>
<evidence type="ECO:0000256" key="3">
    <source>
        <dbReference type="ARBA" id="ARBA00022676"/>
    </source>
</evidence>
<organism evidence="11 12">
    <name type="scientific">Streptococcus pyogenes serotype M3 (strain ATCC BAA-595 / MGAS315)</name>
    <dbReference type="NCBI Taxonomy" id="198466"/>
    <lineage>
        <taxon>Bacteria</taxon>
        <taxon>Bacillati</taxon>
        <taxon>Bacillota</taxon>
        <taxon>Bacilli</taxon>
        <taxon>Lactobacillales</taxon>
        <taxon>Streptococcaceae</taxon>
        <taxon>Streptococcus</taxon>
    </lineage>
</organism>
<comment type="cofactor">
    <cofactor evidence="1">
        <name>Mg(2+)</name>
        <dbReference type="ChEBI" id="CHEBI:18420"/>
    </cofactor>
</comment>
<dbReference type="SUPFAM" id="SSF53448">
    <property type="entry name" value="Nucleotide-diphospho-sugar transferases"/>
    <property type="match status" value="1"/>
</dbReference>
<evidence type="ECO:0000256" key="1">
    <source>
        <dbReference type="ARBA" id="ARBA00001946"/>
    </source>
</evidence>
<accession>A0A0H2UTP7</accession>
<comment type="catalytic activity">
    <reaction evidence="8">
        <text>(2R)-3-phosphoglycerate + UDP-alpha-D-glucose = (2R)-2-O-(alpha-D-glucopyranosyl)-3-phospho-glycerate + UDP + H(+)</text>
        <dbReference type="Rhea" id="RHEA:31319"/>
        <dbReference type="ChEBI" id="CHEBI:15378"/>
        <dbReference type="ChEBI" id="CHEBI:58223"/>
        <dbReference type="ChEBI" id="CHEBI:58272"/>
        <dbReference type="ChEBI" id="CHEBI:58885"/>
        <dbReference type="ChEBI" id="CHEBI:62600"/>
        <dbReference type="EC" id="2.4.1.266"/>
    </reaction>
    <physiologicalReaction direction="left-to-right" evidence="8">
        <dbReference type="Rhea" id="RHEA:31320"/>
    </physiologicalReaction>
</comment>
<dbReference type="GO" id="GO:0016757">
    <property type="term" value="F:glycosyltransferase activity"/>
    <property type="evidence" value="ECO:0007669"/>
    <property type="project" value="UniProtKB-KW"/>
</dbReference>
<dbReference type="Pfam" id="PF00535">
    <property type="entry name" value="Glycos_transf_2"/>
    <property type="match status" value="1"/>
</dbReference>
<keyword evidence="3" id="KW-0328">Glycosyltransferase</keyword>
<comment type="catalytic activity">
    <reaction evidence="9">
        <text>an NDP-alpha-D-glucose + (2R)-3-phosphoglycerate = (2R)-2-O-(alpha-D-glucopyranosyl)-3-phospho-glycerate + a ribonucleoside 5'-diphosphate + H(+)</text>
        <dbReference type="Rhea" id="RHEA:47244"/>
        <dbReference type="ChEBI" id="CHEBI:15378"/>
        <dbReference type="ChEBI" id="CHEBI:57930"/>
        <dbReference type="ChEBI" id="CHEBI:58272"/>
        <dbReference type="ChEBI" id="CHEBI:62600"/>
        <dbReference type="ChEBI" id="CHEBI:76533"/>
        <dbReference type="EC" id="2.4.1.266"/>
    </reaction>
    <physiologicalReaction direction="left-to-right" evidence="9">
        <dbReference type="Rhea" id="RHEA:47245"/>
    </physiologicalReaction>
</comment>
<dbReference type="InterPro" id="IPR001173">
    <property type="entry name" value="Glyco_trans_2-like"/>
</dbReference>
<dbReference type="EC" id="2.4.1.266" evidence="6"/>
<dbReference type="Gene3D" id="3.90.550.10">
    <property type="entry name" value="Spore Coat Polysaccharide Biosynthesis Protein SpsA, Chain A"/>
    <property type="match status" value="1"/>
</dbReference>
<evidence type="ECO:0000256" key="7">
    <source>
        <dbReference type="ARBA" id="ARBA00040894"/>
    </source>
</evidence>
<protein>
    <recommendedName>
        <fullName evidence="7">Glucosyl-3-phosphoglycerate synthase</fullName>
        <ecNumber evidence="6">2.4.1.266</ecNumber>
    </recommendedName>
</protein>
<keyword evidence="5" id="KW-0460">Magnesium</keyword>
<evidence type="ECO:0000256" key="4">
    <source>
        <dbReference type="ARBA" id="ARBA00022679"/>
    </source>
</evidence>
<dbReference type="PANTHER" id="PTHR48090">
    <property type="entry name" value="UNDECAPRENYL-PHOSPHATE 4-DEOXY-4-FORMAMIDO-L-ARABINOSE TRANSFERASE-RELATED"/>
    <property type="match status" value="1"/>
</dbReference>
<dbReference type="EMBL" id="AE014074">
    <property type="protein sequence ID" value="AAM78991.1"/>
    <property type="molecule type" value="Genomic_DNA"/>
</dbReference>
<dbReference type="PANTHER" id="PTHR48090:SF10">
    <property type="entry name" value="GLUCOSYL-3-PHOSPHOGLYCERATE SYNTHASE"/>
    <property type="match status" value="1"/>
</dbReference>
<dbReference type="HOGENOM" id="CLU_844459_0_0_9"/>
<evidence type="ECO:0000256" key="6">
    <source>
        <dbReference type="ARBA" id="ARBA00039022"/>
    </source>
</evidence>
<proteinExistence type="inferred from homology"/>
<sequence length="329" mass="38178">MFVIGIPTLNEADNISRLVKQIDEYAVNLGKEIIIINSDSKSTDGTPQIFLETKTYNTKVSIVSEAKGKGYNVRNIFEYAINHVPNFSGLILIDGDVVSMKKMWLEKMFIAIESGNDLIIPNYARKSFEGNATNHFIYPMLVKFFKRDMPYQCISGDFGFSRGLIKDLTLKCNWHKYTLGYGIDIFLTLTAILKSYKIKEIDLQSKIHKKSFEKIEKIFLEVSQSFFETINDNSLNQDKLRLNINFESHSRQFIKSSDILSSNDIENLKLRALFLLQEEKQYPHGLSEVEWDGILSNTINNIYRYSSEEHSLYLLPLYLLRVYNYLKYN</sequence>
<feature type="domain" description="Glycosyltransferase 2-like" evidence="10">
    <location>
        <begin position="4"/>
        <end position="163"/>
    </location>
</feature>
<reference evidence="11 12" key="1">
    <citation type="journal article" date="2002" name="Proc. Natl. Acad. Sci. U.S.A.">
        <title>Genome sequence of a serotype M3 strain of group A Streptococcus: phage-encoded toxins, the high-virulence phenotype, and clone emergence.</title>
        <authorList>
            <person name="Beres S.B."/>
            <person name="Sylva G.L."/>
            <person name="Barbian K.D."/>
            <person name="Lei B."/>
            <person name="Hoff J.S."/>
            <person name="Mammarella N.D."/>
            <person name="Liu M.Y."/>
            <person name="Smoot J.C."/>
            <person name="Porcella S.F."/>
            <person name="Parkins L.D."/>
            <person name="Campbell D.S."/>
            <person name="Smith T.M."/>
            <person name="McCormick J.K."/>
            <person name="Leung D.Y."/>
            <person name="Schlievert P.M."/>
            <person name="Musser J.M."/>
        </authorList>
    </citation>
    <scope>NUCLEOTIDE SEQUENCE [LARGE SCALE GENOMIC DNA]</scope>
    <source>
        <strain evidence="12">ATCC BAA-595 / MGAS315</strain>
    </source>
</reference>
<dbReference type="Proteomes" id="UP000000564">
    <property type="component" value="Chromosome"/>
</dbReference>
<comment type="similarity">
    <text evidence="2">Belongs to the glycosyltransferase 2 family.</text>
</comment>
<dbReference type="AlphaFoldDB" id="A0A0H2UTP7"/>
<dbReference type="InterPro" id="IPR050256">
    <property type="entry name" value="Glycosyltransferase_2"/>
</dbReference>
<dbReference type="InterPro" id="IPR029044">
    <property type="entry name" value="Nucleotide-diphossugar_trans"/>
</dbReference>
<keyword evidence="4" id="KW-0808">Transferase</keyword>
<evidence type="ECO:0000256" key="8">
    <source>
        <dbReference type="ARBA" id="ARBA00048689"/>
    </source>
</evidence>
<evidence type="ECO:0000313" key="11">
    <source>
        <dbReference type="EMBL" id="AAM78991.1"/>
    </source>
</evidence>
<evidence type="ECO:0000256" key="9">
    <source>
        <dbReference type="ARBA" id="ARBA00048997"/>
    </source>
</evidence>
<evidence type="ECO:0000256" key="5">
    <source>
        <dbReference type="ARBA" id="ARBA00022842"/>
    </source>
</evidence>
<gene>
    <name evidence="11" type="ordered locus">SpyM3_0384</name>
</gene>
<evidence type="ECO:0000256" key="2">
    <source>
        <dbReference type="ARBA" id="ARBA00006739"/>
    </source>
</evidence>